<sequence>MSLCEHCVSGVRHEGTPEGKFEQIGGVECYVATPTADYPSNKVLLYLMDIFGIHLPNHQLLADDYARNGFKVVIPDILNGDPAPVDALDAGSKWDFMAWLGRHGMDTVHPVLDKVLPALKASGVEKIGVLGFCYGARPAFDIAFENKVSVVVVSHPSLLQVPEDLEKYKAASKAPLLINTCEIDQMFPQEAQAKADEILGGGGFAPGYQRTYWEGCVHGFSVRGDLSNPKIKAGKEGVFKASVEFLIKHL</sequence>
<proteinExistence type="predicted"/>
<gene>
    <name evidence="2" type="ORF">POSPLADRAFT_1179742</name>
</gene>
<evidence type="ECO:0000313" key="2">
    <source>
        <dbReference type="EMBL" id="OSX64130.1"/>
    </source>
</evidence>
<dbReference type="OrthoDB" id="17560at2759"/>
<feature type="domain" description="Dienelactone hydrolase" evidence="1">
    <location>
        <begin position="28"/>
        <end position="247"/>
    </location>
</feature>
<dbReference type="InterPro" id="IPR029058">
    <property type="entry name" value="AB_hydrolase_fold"/>
</dbReference>
<evidence type="ECO:0000259" key="1">
    <source>
        <dbReference type="Pfam" id="PF01738"/>
    </source>
</evidence>
<organism evidence="2 3">
    <name type="scientific">Postia placenta MAD-698-R-SB12</name>
    <dbReference type="NCBI Taxonomy" id="670580"/>
    <lineage>
        <taxon>Eukaryota</taxon>
        <taxon>Fungi</taxon>
        <taxon>Dikarya</taxon>
        <taxon>Basidiomycota</taxon>
        <taxon>Agaricomycotina</taxon>
        <taxon>Agaricomycetes</taxon>
        <taxon>Polyporales</taxon>
        <taxon>Adustoporiaceae</taxon>
        <taxon>Rhodonia</taxon>
    </lineage>
</organism>
<accession>A0A1X6N6J3</accession>
<dbReference type="PANTHER" id="PTHR17630:SF44">
    <property type="entry name" value="PROTEIN AIM2"/>
    <property type="match status" value="1"/>
</dbReference>
<dbReference type="Proteomes" id="UP000194127">
    <property type="component" value="Unassembled WGS sequence"/>
</dbReference>
<dbReference type="Pfam" id="PF01738">
    <property type="entry name" value="DLH"/>
    <property type="match status" value="1"/>
</dbReference>
<reference evidence="2 3" key="1">
    <citation type="submission" date="2017-04" db="EMBL/GenBank/DDBJ databases">
        <title>Genome Sequence of the Model Brown-Rot Fungus Postia placenta SB12.</title>
        <authorList>
            <consortium name="DOE Joint Genome Institute"/>
            <person name="Gaskell J."/>
            <person name="Kersten P."/>
            <person name="Larrondo L.F."/>
            <person name="Canessa P."/>
            <person name="Martinez D."/>
            <person name="Hibbett D."/>
            <person name="Schmoll M."/>
            <person name="Kubicek C.P."/>
            <person name="Martinez A.T."/>
            <person name="Yadav J."/>
            <person name="Master E."/>
            <person name="Magnuson J.K."/>
            <person name="James T."/>
            <person name="Yaver D."/>
            <person name="Berka R."/>
            <person name="Labutti K."/>
            <person name="Lipzen A."/>
            <person name="Aerts A."/>
            <person name="Barry K."/>
            <person name="Henrissat B."/>
            <person name="Blanchette R."/>
            <person name="Grigoriev I."/>
            <person name="Cullen D."/>
        </authorList>
    </citation>
    <scope>NUCLEOTIDE SEQUENCE [LARGE SCALE GENOMIC DNA]</scope>
    <source>
        <strain evidence="2 3">MAD-698-R-SB12</strain>
    </source>
</reference>
<evidence type="ECO:0000313" key="3">
    <source>
        <dbReference type="Proteomes" id="UP000194127"/>
    </source>
</evidence>
<dbReference type="Gene3D" id="3.40.50.1820">
    <property type="entry name" value="alpha/beta hydrolase"/>
    <property type="match status" value="1"/>
</dbReference>
<dbReference type="RefSeq" id="XP_024340924.1">
    <property type="nucleotide sequence ID" value="XM_024488692.1"/>
</dbReference>
<dbReference type="EMBL" id="KZ110594">
    <property type="protein sequence ID" value="OSX64130.1"/>
    <property type="molecule type" value="Genomic_DNA"/>
</dbReference>
<dbReference type="STRING" id="670580.A0A1X6N6J3"/>
<dbReference type="AlphaFoldDB" id="A0A1X6N6J3"/>
<name>A0A1X6N6J3_9APHY</name>
<dbReference type="GO" id="GO:0016787">
    <property type="term" value="F:hydrolase activity"/>
    <property type="evidence" value="ECO:0007669"/>
    <property type="project" value="InterPro"/>
</dbReference>
<dbReference type="InterPro" id="IPR002925">
    <property type="entry name" value="Dienelactn_hydro"/>
</dbReference>
<protein>
    <recommendedName>
        <fullName evidence="1">Dienelactone hydrolase domain-containing protein</fullName>
    </recommendedName>
</protein>
<keyword evidence="3" id="KW-1185">Reference proteome</keyword>
<dbReference type="GeneID" id="36333641"/>
<dbReference type="SUPFAM" id="SSF53474">
    <property type="entry name" value="alpha/beta-Hydrolases"/>
    <property type="match status" value="1"/>
</dbReference>
<dbReference type="PANTHER" id="PTHR17630">
    <property type="entry name" value="DIENELACTONE HYDROLASE"/>
    <property type="match status" value="1"/>
</dbReference>